<evidence type="ECO:0000256" key="1">
    <source>
        <dbReference type="ARBA" id="ARBA00009156"/>
    </source>
</evidence>
<evidence type="ECO:0000313" key="6">
    <source>
        <dbReference type="EMBL" id="PST37456.1"/>
    </source>
</evidence>
<comment type="similarity">
    <text evidence="1">Belongs to the FGGY kinase family.</text>
</comment>
<evidence type="ECO:0000256" key="3">
    <source>
        <dbReference type="ARBA" id="ARBA00022777"/>
    </source>
</evidence>
<dbReference type="RefSeq" id="WP_107000583.1">
    <property type="nucleotide sequence ID" value="NZ_JAQDZI010000012.1"/>
</dbReference>
<feature type="domain" description="Carbohydrate kinase FGGY C-terminal" evidence="5">
    <location>
        <begin position="279"/>
        <end position="476"/>
    </location>
</feature>
<keyword evidence="3" id="KW-0418">Kinase</keyword>
<dbReference type="InterPro" id="IPR018484">
    <property type="entry name" value="FGGY_N"/>
</dbReference>
<dbReference type="CDD" id="cd07809">
    <property type="entry name" value="ASKHA_NBD_FGGY_BaXK-like"/>
    <property type="match status" value="1"/>
</dbReference>
<dbReference type="InterPro" id="IPR043129">
    <property type="entry name" value="ATPase_NBD"/>
</dbReference>
<keyword evidence="7" id="KW-1185">Reference proteome</keyword>
<proteinExistence type="inferred from homology"/>
<evidence type="ECO:0000259" key="4">
    <source>
        <dbReference type="Pfam" id="PF00370"/>
    </source>
</evidence>
<sequence>MGRSAEEIKKDIESGNTALGIEFGSTRIKAVLTDGTTAPIAQGSYEWENRLENGIWTYSLEDIWKGLKDCYADLAADVKNQYGLTLKKVGAMGVSAMMHGYMAFDADGKLLVPFRTWRNTMTAEAARRLTDLFNYNIPQRWSIAHLYQAVINGEEHVSRVHFLTTLAGYVHWKLTGKQVLGVGDASGMFPIDPATGQYDAEMLDKFEEMMVPKGYPWKLRDLLPEVLSAGDEAGTLTEEGAKLLDESGNLEAGIPLCPPEGDAGTGMTATNSVAVRTGNVSAGTSVFAMVVLEKTLETVHQEIDMVTTPDGHLVGMVHCNNCTSDLNAWVGLFEEFYELMGQKTDRNTLFGTLYRKALEGDEDCGGLMSYCYLSGEPITDFEEGRPLFMRHPDSKLGLANFMRTHLYSSLATLKYGLDILFKEEHVTLDKLMGHGGFFKTKGVGQRIMAAAADVPVSVMETAGEGGAWGIAVLAAYRKDKKPGQSLSDYLNEQVFADAKAETMEPDAKDVEGFNAFMTSYINGLAAERGAVEGRF</sequence>
<dbReference type="InterPro" id="IPR050406">
    <property type="entry name" value="FGGY_Carb_Kinase"/>
</dbReference>
<dbReference type="EMBL" id="PYLO01000002">
    <property type="protein sequence ID" value="PST37456.1"/>
    <property type="molecule type" value="Genomic_DNA"/>
</dbReference>
<dbReference type="PANTHER" id="PTHR43095:SF5">
    <property type="entry name" value="XYLULOSE KINASE"/>
    <property type="match status" value="1"/>
</dbReference>
<evidence type="ECO:0000259" key="5">
    <source>
        <dbReference type="Pfam" id="PF02782"/>
    </source>
</evidence>
<dbReference type="SUPFAM" id="SSF53067">
    <property type="entry name" value="Actin-like ATPase domain"/>
    <property type="match status" value="2"/>
</dbReference>
<evidence type="ECO:0000313" key="7">
    <source>
        <dbReference type="Proteomes" id="UP000241048"/>
    </source>
</evidence>
<evidence type="ECO:0000256" key="2">
    <source>
        <dbReference type="ARBA" id="ARBA00022679"/>
    </source>
</evidence>
<keyword evidence="2" id="KW-0808">Transferase</keyword>
<dbReference type="Pfam" id="PF00370">
    <property type="entry name" value="FGGY_N"/>
    <property type="match status" value="1"/>
</dbReference>
<dbReference type="Gene3D" id="3.30.420.40">
    <property type="match status" value="2"/>
</dbReference>
<dbReference type="GO" id="GO:0016301">
    <property type="term" value="F:kinase activity"/>
    <property type="evidence" value="ECO:0007669"/>
    <property type="project" value="UniProtKB-KW"/>
</dbReference>
<dbReference type="AlphaFoldDB" id="A0A2T3FQ93"/>
<dbReference type="PANTHER" id="PTHR43095">
    <property type="entry name" value="SUGAR KINASE"/>
    <property type="match status" value="1"/>
</dbReference>
<organism evidence="6 7">
    <name type="scientific">Clostridium fessum</name>
    <dbReference type="NCBI Taxonomy" id="2126740"/>
    <lineage>
        <taxon>Bacteria</taxon>
        <taxon>Bacillati</taxon>
        <taxon>Bacillota</taxon>
        <taxon>Clostridia</taxon>
        <taxon>Eubacteriales</taxon>
        <taxon>Clostridiaceae</taxon>
        <taxon>Clostridium</taxon>
    </lineage>
</organism>
<dbReference type="GO" id="GO:0005975">
    <property type="term" value="P:carbohydrate metabolic process"/>
    <property type="evidence" value="ECO:0007669"/>
    <property type="project" value="InterPro"/>
</dbReference>
<protein>
    <submittedName>
        <fullName evidence="6">ATPase</fullName>
    </submittedName>
</protein>
<dbReference type="InterPro" id="IPR018485">
    <property type="entry name" value="FGGY_C"/>
</dbReference>
<feature type="domain" description="Carbohydrate kinase FGGY N-terminal" evidence="4">
    <location>
        <begin position="18"/>
        <end position="244"/>
    </location>
</feature>
<gene>
    <name evidence="6" type="ORF">C7U56_05970</name>
</gene>
<accession>A0A2T3FQ93</accession>
<reference evidence="6 7" key="1">
    <citation type="submission" date="2018-03" db="EMBL/GenBank/DDBJ databases">
        <title>Lachnoclostridium SNUG30386 gen.nov., sp.nov., isolated from human faeces.</title>
        <authorList>
            <person name="Seo B."/>
            <person name="Jeon K."/>
            <person name="Ko G."/>
        </authorList>
    </citation>
    <scope>NUCLEOTIDE SEQUENCE [LARGE SCALE GENOMIC DNA]</scope>
    <source>
        <strain evidence="6 7">SNUG30386</strain>
    </source>
</reference>
<name>A0A2T3FQ93_9CLOT</name>
<dbReference type="Pfam" id="PF02782">
    <property type="entry name" value="FGGY_C"/>
    <property type="match status" value="1"/>
</dbReference>
<comment type="caution">
    <text evidence="6">The sequence shown here is derived from an EMBL/GenBank/DDBJ whole genome shotgun (WGS) entry which is preliminary data.</text>
</comment>
<dbReference type="Proteomes" id="UP000241048">
    <property type="component" value="Unassembled WGS sequence"/>
</dbReference>